<feature type="transmembrane region" description="Helical" evidence="8">
    <location>
        <begin position="177"/>
        <end position="196"/>
    </location>
</feature>
<keyword evidence="3 9" id="KW-0808">Transferase</keyword>
<keyword evidence="6 8" id="KW-0472">Membrane</keyword>
<feature type="transmembrane region" description="Helical" evidence="8">
    <location>
        <begin position="306"/>
        <end position="332"/>
    </location>
</feature>
<dbReference type="GO" id="GO:0016758">
    <property type="term" value="F:hexosyltransferase activity"/>
    <property type="evidence" value="ECO:0007669"/>
    <property type="project" value="InterPro"/>
</dbReference>
<feature type="transmembrane region" description="Helical" evidence="8">
    <location>
        <begin position="274"/>
        <end position="294"/>
    </location>
</feature>
<dbReference type="AlphaFoldDB" id="A0A0Q0UBX3"/>
<comment type="similarity">
    <text evidence="7">Belongs to the glycosyltransferase 87 family.</text>
</comment>
<dbReference type="OrthoDB" id="9774600at2"/>
<dbReference type="STRING" id="1544416.Cocul_01908"/>
<evidence type="ECO:0000256" key="8">
    <source>
        <dbReference type="SAM" id="Phobius"/>
    </source>
</evidence>
<evidence type="ECO:0000313" key="10">
    <source>
        <dbReference type="Proteomes" id="UP000050517"/>
    </source>
</evidence>
<reference evidence="9 10" key="1">
    <citation type="submission" date="2015-10" db="EMBL/GenBank/DDBJ databases">
        <title>Corynebacteirum lowii and Corynebacterium oculi species nova, derived from human clinical disease and and emended description of Corynebacterium mastiditis.</title>
        <authorList>
            <person name="Bernard K."/>
            <person name="Pacheco A.L."/>
            <person name="Mcdougall C."/>
            <person name="Burtx T."/>
            <person name="Weibe D."/>
            <person name="Tyler S."/>
            <person name="Olson A.B."/>
            <person name="Cnockaert M."/>
            <person name="Eguchi H."/>
            <person name="Kuwahara T."/>
            <person name="Nakayama-Imaohji H."/>
            <person name="Boudewijins M."/>
            <person name="Van Hoecke F."/>
            <person name="Bernier A.-M."/>
            <person name="Vandamme P."/>
        </authorList>
    </citation>
    <scope>NUCLEOTIDE SEQUENCE [LARGE SCALE GENOMIC DNA]</scope>
    <source>
        <strain evidence="9 10">NML 130210</strain>
    </source>
</reference>
<evidence type="ECO:0000256" key="4">
    <source>
        <dbReference type="ARBA" id="ARBA00022692"/>
    </source>
</evidence>
<keyword evidence="9" id="KW-0328">Glycosyltransferase</keyword>
<dbReference type="GO" id="GO:0005886">
    <property type="term" value="C:plasma membrane"/>
    <property type="evidence" value="ECO:0007669"/>
    <property type="project" value="UniProtKB-SubCell"/>
</dbReference>
<keyword evidence="4 8" id="KW-0812">Transmembrane</keyword>
<feature type="transmembrane region" description="Helical" evidence="8">
    <location>
        <begin position="105"/>
        <end position="127"/>
    </location>
</feature>
<feature type="transmembrane region" description="Helical" evidence="8">
    <location>
        <begin position="12"/>
        <end position="29"/>
    </location>
</feature>
<accession>A0A0Q0UBX3</accession>
<comment type="caution">
    <text evidence="9">The sequence shown here is derived from an EMBL/GenBank/DDBJ whole genome shotgun (WGS) entry which is preliminary data.</text>
</comment>
<feature type="transmembrane region" description="Helical" evidence="8">
    <location>
        <begin position="381"/>
        <end position="400"/>
    </location>
</feature>
<dbReference type="EC" id="2.4.1.-" evidence="9"/>
<evidence type="ECO:0000256" key="3">
    <source>
        <dbReference type="ARBA" id="ARBA00022679"/>
    </source>
</evidence>
<feature type="transmembrane region" description="Helical" evidence="8">
    <location>
        <begin position="202"/>
        <end position="220"/>
    </location>
</feature>
<evidence type="ECO:0000313" key="9">
    <source>
        <dbReference type="EMBL" id="KQB83835.1"/>
    </source>
</evidence>
<dbReference type="Proteomes" id="UP000050517">
    <property type="component" value="Unassembled WGS sequence"/>
</dbReference>
<evidence type="ECO:0000256" key="7">
    <source>
        <dbReference type="ARBA" id="ARBA00024033"/>
    </source>
</evidence>
<evidence type="ECO:0000256" key="1">
    <source>
        <dbReference type="ARBA" id="ARBA00004651"/>
    </source>
</evidence>
<gene>
    <name evidence="9" type="ORF">Cocul_01908</name>
</gene>
<evidence type="ECO:0000256" key="2">
    <source>
        <dbReference type="ARBA" id="ARBA00022475"/>
    </source>
</evidence>
<dbReference type="EMBL" id="LKST01000003">
    <property type="protein sequence ID" value="KQB83835.1"/>
    <property type="molecule type" value="Genomic_DNA"/>
</dbReference>
<dbReference type="PATRIC" id="fig|1544416.3.peg.1908"/>
<dbReference type="Pfam" id="PF09594">
    <property type="entry name" value="GT87"/>
    <property type="match status" value="1"/>
</dbReference>
<organism evidence="9 10">
    <name type="scientific">Corynebacterium oculi</name>
    <dbReference type="NCBI Taxonomy" id="1544416"/>
    <lineage>
        <taxon>Bacteria</taxon>
        <taxon>Bacillati</taxon>
        <taxon>Actinomycetota</taxon>
        <taxon>Actinomycetes</taxon>
        <taxon>Mycobacteriales</taxon>
        <taxon>Corynebacteriaceae</taxon>
        <taxon>Corynebacterium</taxon>
    </lineage>
</organism>
<protein>
    <submittedName>
        <fullName evidence="9">Polyprenol-phosphate-mannose-dependent alpha-(1-2)-phosphatidylinositol mannoside mannosyltransferase</fullName>
        <ecNumber evidence="9">2.4.1.-</ecNumber>
    </submittedName>
</protein>
<feature type="transmembrane region" description="Helical" evidence="8">
    <location>
        <begin position="344"/>
        <end position="361"/>
    </location>
</feature>
<keyword evidence="2" id="KW-1003">Cell membrane</keyword>
<keyword evidence="10" id="KW-1185">Reference proteome</keyword>
<keyword evidence="5 8" id="KW-1133">Transmembrane helix</keyword>
<name>A0A0Q0UBX3_9CORY</name>
<evidence type="ECO:0000256" key="5">
    <source>
        <dbReference type="ARBA" id="ARBA00022989"/>
    </source>
</evidence>
<dbReference type="InterPro" id="IPR018584">
    <property type="entry name" value="GT87"/>
</dbReference>
<evidence type="ECO:0000256" key="6">
    <source>
        <dbReference type="ARBA" id="ARBA00023136"/>
    </source>
</evidence>
<proteinExistence type="inferred from homology"/>
<comment type="subcellular location">
    <subcellularLocation>
        <location evidence="1">Cell membrane</location>
        <topology evidence="1">Multi-pass membrane protein</topology>
    </subcellularLocation>
</comment>
<dbReference type="RefSeq" id="WP_055122972.1">
    <property type="nucleotide sequence ID" value="NZ_LKST01000003.1"/>
</dbReference>
<sequence length="413" mass="45402">MPSQPSPLPPFLPHLLSALGLVVGIAATFRQFGATDFPVDMVIYREGVWAFLQGREVYSVPMMAGDTALPFIYPPFGALALAPLSHPALSHDLAGDIMVAASNGLLLLCLYLVMRAVIPAGTAPWVLPLSALSWGAVLNMEPVELNNGFAQINIVIMALVVLDLVPRRRRLPQGWLIGLAIAIKITPAAMLLYFLLLRRVRPIITAACSAVAATGVGALVRWDATKEYFGSVLLGMGTGEDFGVDPTYTSNSSLQAMLTRWSPTEAWAQDHHGVLTALWAAISLLVILLGSRIMRRLIDARRPTEAWLIGALVMLLISPVSWSHHWVWLALILPVAAWHLYDRWFLGIVTGTWTLIVVSRPPKWWFGDGISYTELSFWQRFLVSDYVWLALLFMLAVALAQPRTRPFPAKPAG</sequence>